<reference evidence="9" key="2">
    <citation type="submission" date="2025-09" db="UniProtKB">
        <authorList>
            <consortium name="Ensembl"/>
        </authorList>
    </citation>
    <scope>IDENTIFICATION</scope>
</reference>
<dbReference type="PROSITE" id="PS50002">
    <property type="entry name" value="SH3"/>
    <property type="match status" value="1"/>
</dbReference>
<dbReference type="InterPro" id="IPR036020">
    <property type="entry name" value="WW_dom_sf"/>
</dbReference>
<dbReference type="CDD" id="cd13233">
    <property type="entry name" value="PH_ARHGAP9-like"/>
    <property type="match status" value="1"/>
</dbReference>
<dbReference type="PROSITE" id="PS01159">
    <property type="entry name" value="WW_DOMAIN_1"/>
    <property type="match status" value="1"/>
</dbReference>
<dbReference type="Gene3D" id="1.10.555.10">
    <property type="entry name" value="Rho GTPase activation protein"/>
    <property type="match status" value="1"/>
</dbReference>
<dbReference type="InterPro" id="IPR001452">
    <property type="entry name" value="SH3_domain"/>
</dbReference>
<feature type="domain" description="PH" evidence="6">
    <location>
        <begin position="326"/>
        <end position="438"/>
    </location>
</feature>
<dbReference type="PANTHER" id="PTHR23176:SF103">
    <property type="entry name" value="RHO GTPASE-ACTIVATING PROTEIN 9"/>
    <property type="match status" value="1"/>
</dbReference>
<dbReference type="SUPFAM" id="SSF50044">
    <property type="entry name" value="SH3-domain"/>
    <property type="match status" value="1"/>
</dbReference>
<evidence type="ECO:0000259" key="5">
    <source>
        <dbReference type="PROSITE" id="PS50002"/>
    </source>
</evidence>
<dbReference type="InterPro" id="IPR036028">
    <property type="entry name" value="SH3-like_dom_sf"/>
</dbReference>
<dbReference type="SMART" id="SM00324">
    <property type="entry name" value="RhoGAP"/>
    <property type="match status" value="1"/>
</dbReference>
<feature type="domain" description="Rho-GAP" evidence="8">
    <location>
        <begin position="523"/>
        <end position="730"/>
    </location>
</feature>
<dbReference type="PANTHER" id="PTHR23176">
    <property type="entry name" value="RHO/RAC/CDC GTPASE-ACTIVATING PROTEIN"/>
    <property type="match status" value="1"/>
</dbReference>
<protein>
    <submittedName>
        <fullName evidence="9">Rho GTPase activating protein 9</fullName>
    </submittedName>
</protein>
<name>A0A663FIL9_AQUCH</name>
<dbReference type="Gene3D" id="2.30.29.30">
    <property type="entry name" value="Pleckstrin-homology domain (PH domain)/Phosphotyrosine-binding domain (PTB)"/>
    <property type="match status" value="1"/>
</dbReference>
<evidence type="ECO:0000256" key="2">
    <source>
        <dbReference type="ARBA" id="ARBA00022468"/>
    </source>
</evidence>
<dbReference type="SUPFAM" id="SSF50729">
    <property type="entry name" value="PH domain-like"/>
    <property type="match status" value="1"/>
</dbReference>
<dbReference type="PROSITE" id="PS50020">
    <property type="entry name" value="WW_DOMAIN_2"/>
    <property type="match status" value="1"/>
</dbReference>
<evidence type="ECO:0000313" key="9">
    <source>
        <dbReference type="Ensembl" id="ENSACCP00020024338.1"/>
    </source>
</evidence>
<feature type="domain" description="SH3" evidence="5">
    <location>
        <begin position="17"/>
        <end position="83"/>
    </location>
</feature>
<keyword evidence="10" id="KW-1185">Reference proteome</keyword>
<reference evidence="9" key="1">
    <citation type="submission" date="2025-08" db="UniProtKB">
        <authorList>
            <consortium name="Ensembl"/>
        </authorList>
    </citation>
    <scope>IDENTIFICATION</scope>
</reference>
<dbReference type="InParanoid" id="A0A663FIL9"/>
<dbReference type="InterPro" id="IPR001202">
    <property type="entry name" value="WW_dom"/>
</dbReference>
<dbReference type="Ensembl" id="ENSACCT00020025418.1">
    <property type="protein sequence ID" value="ENSACCP00020024338.1"/>
    <property type="gene ID" value="ENSACCG00020016663.1"/>
</dbReference>
<dbReference type="FunFam" id="2.30.29.30:FF:000182">
    <property type="entry name" value="Rho GTPase activating protein 9"/>
    <property type="match status" value="1"/>
</dbReference>
<dbReference type="GO" id="GO:0005737">
    <property type="term" value="C:cytoplasm"/>
    <property type="evidence" value="ECO:0007669"/>
    <property type="project" value="TreeGrafter"/>
</dbReference>
<evidence type="ECO:0000259" key="8">
    <source>
        <dbReference type="PROSITE" id="PS50238"/>
    </source>
</evidence>
<evidence type="ECO:0000256" key="4">
    <source>
        <dbReference type="SAM" id="MobiDB-lite"/>
    </source>
</evidence>
<feature type="domain" description="WW" evidence="7">
    <location>
        <begin position="200"/>
        <end position="234"/>
    </location>
</feature>
<dbReference type="Pfam" id="PF00018">
    <property type="entry name" value="SH3_1"/>
    <property type="match status" value="1"/>
</dbReference>
<keyword evidence="1 3" id="KW-0728">SH3 domain</keyword>
<feature type="region of interest" description="Disordered" evidence="4">
    <location>
        <begin position="453"/>
        <end position="493"/>
    </location>
</feature>
<dbReference type="Pfam" id="PF00620">
    <property type="entry name" value="RhoGAP"/>
    <property type="match status" value="1"/>
</dbReference>
<dbReference type="InterPro" id="IPR001849">
    <property type="entry name" value="PH_domain"/>
</dbReference>
<dbReference type="CDD" id="cd00201">
    <property type="entry name" value="WW"/>
    <property type="match status" value="1"/>
</dbReference>
<dbReference type="GO" id="GO:0007165">
    <property type="term" value="P:signal transduction"/>
    <property type="evidence" value="ECO:0007669"/>
    <property type="project" value="InterPro"/>
</dbReference>
<dbReference type="GO" id="GO:0005096">
    <property type="term" value="F:GTPase activator activity"/>
    <property type="evidence" value="ECO:0007669"/>
    <property type="project" value="UniProtKB-KW"/>
</dbReference>
<dbReference type="GO" id="GO:0005547">
    <property type="term" value="F:phosphatidylinositol-3,4,5-trisphosphate binding"/>
    <property type="evidence" value="ECO:0007669"/>
    <property type="project" value="Ensembl"/>
</dbReference>
<dbReference type="Proteomes" id="UP000472275">
    <property type="component" value="Chromosome 15"/>
</dbReference>
<keyword evidence="2" id="KW-0343">GTPase activation</keyword>
<gene>
    <name evidence="9" type="primary">ARHGAP9</name>
</gene>
<evidence type="ECO:0000313" key="10">
    <source>
        <dbReference type="Proteomes" id="UP000472275"/>
    </source>
</evidence>
<proteinExistence type="predicted"/>
<dbReference type="CDD" id="cd04403">
    <property type="entry name" value="RhoGAP_ARHGAP27_15_12_9"/>
    <property type="match status" value="1"/>
</dbReference>
<dbReference type="Pfam" id="PF00397">
    <property type="entry name" value="WW"/>
    <property type="match status" value="1"/>
</dbReference>
<dbReference type="SUPFAM" id="SSF48350">
    <property type="entry name" value="GTPase activation domain, GAP"/>
    <property type="match status" value="1"/>
</dbReference>
<accession>A0A663FIL9</accession>
<dbReference type="PROSITE" id="PS50003">
    <property type="entry name" value="PH_DOMAIN"/>
    <property type="match status" value="1"/>
</dbReference>
<dbReference type="Pfam" id="PF00169">
    <property type="entry name" value="PH"/>
    <property type="match status" value="1"/>
</dbReference>
<dbReference type="InterPro" id="IPR050729">
    <property type="entry name" value="Rho-GAP"/>
</dbReference>
<dbReference type="Gene3D" id="2.30.30.40">
    <property type="entry name" value="SH3 Domains"/>
    <property type="match status" value="1"/>
</dbReference>
<evidence type="ECO:0000256" key="1">
    <source>
        <dbReference type="ARBA" id="ARBA00022443"/>
    </source>
</evidence>
<dbReference type="InterPro" id="IPR011993">
    <property type="entry name" value="PH-like_dom_sf"/>
</dbReference>
<dbReference type="InterPro" id="IPR000198">
    <property type="entry name" value="RhoGAP_dom"/>
</dbReference>
<dbReference type="SMART" id="SM00233">
    <property type="entry name" value="PH"/>
    <property type="match status" value="1"/>
</dbReference>
<evidence type="ECO:0000259" key="7">
    <source>
        <dbReference type="PROSITE" id="PS50020"/>
    </source>
</evidence>
<dbReference type="SUPFAM" id="SSF51045">
    <property type="entry name" value="WW domain"/>
    <property type="match status" value="1"/>
</dbReference>
<sequence length="734" mass="81011">MLPGRWRLEGRRWRRTEPAVVLRALYNYAYRAEDGRQVAMAAGEQFLLLHKANEDWWQVRRASEPRWARPFFVPATYVTELDPGDTGRQSMLPPSQPAGMSLPPQYCSLEDLCGPPLPPHQEARLTPNRPEGCCISTSQLAEGALPIPSSALSQCQSQQELLAQGTGVPPLGATMIYCNLEELQRVGGQAEPPMPAGPPLQLLGAWERHLDPSTGRCFFYNPQTGMTSWKPPRQHREAGLPPPAEPPRTTACWTSRDAGVPGGTQVSHGRTLAHHSLQDQAAAPQPSLAPSEPPPCIPTLPTVSYLGGRGGAGGAAGAALTLSSQEVQKAGQLNRTKIAEGGRKLRKSWGVSWVVLAGNSLIFYKESKGPAPTAWCPASSCPESSVDLRGAALDWARELSSKKNVIHLRTVTGNEFLLQSDQEATIQEWARAIRGVIRRLDLENPVDVPVGWLHRGDTGGELSGDEDEAPRVTEGARAPGAPHTPDASEKKRVKSKLRRFIVKRPPLQSLQEKGLIRDQVFGCRLDALCQRESTTVPRFVRLCVETVEERGLDVDGIYRVNGNLSVIQKLRFAVDRERAVTSDGRYVFPEQLCQEERLSLADPEWSDVHVVTGALKLFFRELPEPLVPYEFFNPFIEAIKLPDPQEQVERVAELVKSLPPTNYATLRYLLAHLCRVMERVDVNRMTRQNIGIVFGPTLLRPEREPGSLAAGMAQQNKAVELLLAHFDRIFPAPP</sequence>
<dbReference type="GeneTree" id="ENSGT00950000182860"/>
<dbReference type="SMART" id="SM00456">
    <property type="entry name" value="WW"/>
    <property type="match status" value="1"/>
</dbReference>
<evidence type="ECO:0000259" key="6">
    <source>
        <dbReference type="PROSITE" id="PS50003"/>
    </source>
</evidence>
<feature type="region of interest" description="Disordered" evidence="4">
    <location>
        <begin position="228"/>
        <end position="250"/>
    </location>
</feature>
<dbReference type="InterPro" id="IPR008936">
    <property type="entry name" value="Rho_GTPase_activation_prot"/>
</dbReference>
<dbReference type="FunFam" id="1.10.555.10:FF:000030">
    <property type="entry name" value="rho GTPase-activating protein 9 isoform X1"/>
    <property type="match status" value="1"/>
</dbReference>
<dbReference type="AlphaFoldDB" id="A0A663FIL9"/>
<organism evidence="9 10">
    <name type="scientific">Aquila chrysaetos chrysaetos</name>
    <dbReference type="NCBI Taxonomy" id="223781"/>
    <lineage>
        <taxon>Eukaryota</taxon>
        <taxon>Metazoa</taxon>
        <taxon>Chordata</taxon>
        <taxon>Craniata</taxon>
        <taxon>Vertebrata</taxon>
        <taxon>Euteleostomi</taxon>
        <taxon>Archelosauria</taxon>
        <taxon>Archosauria</taxon>
        <taxon>Dinosauria</taxon>
        <taxon>Saurischia</taxon>
        <taxon>Theropoda</taxon>
        <taxon>Coelurosauria</taxon>
        <taxon>Aves</taxon>
        <taxon>Neognathae</taxon>
        <taxon>Neoaves</taxon>
        <taxon>Telluraves</taxon>
        <taxon>Accipitrimorphae</taxon>
        <taxon>Accipitriformes</taxon>
        <taxon>Accipitridae</taxon>
        <taxon>Accipitrinae</taxon>
        <taxon>Aquila</taxon>
    </lineage>
</organism>
<evidence type="ECO:0000256" key="3">
    <source>
        <dbReference type="PROSITE-ProRule" id="PRU00192"/>
    </source>
</evidence>
<dbReference type="PROSITE" id="PS50238">
    <property type="entry name" value="RHOGAP"/>
    <property type="match status" value="1"/>
</dbReference>
<dbReference type="Gene3D" id="2.20.70.10">
    <property type="match status" value="1"/>
</dbReference>